<name>A0ABS4F2V2_9CLOT</name>
<reference evidence="1 2" key="1">
    <citation type="submission" date="2021-03" db="EMBL/GenBank/DDBJ databases">
        <title>Genomic Encyclopedia of Type Strains, Phase IV (KMG-IV): sequencing the most valuable type-strain genomes for metagenomic binning, comparative biology and taxonomic classification.</title>
        <authorList>
            <person name="Goeker M."/>
        </authorList>
    </citation>
    <scope>NUCLEOTIDE SEQUENCE [LARGE SCALE GENOMIC DNA]</scope>
    <source>
        <strain evidence="1 2">DSM 3984</strain>
    </source>
</reference>
<organism evidence="1 2">
    <name type="scientific">Clostridium moniliforme</name>
    <dbReference type="NCBI Taxonomy" id="39489"/>
    <lineage>
        <taxon>Bacteria</taxon>
        <taxon>Bacillati</taxon>
        <taxon>Bacillota</taxon>
        <taxon>Clostridia</taxon>
        <taxon>Eubacteriales</taxon>
        <taxon>Clostridiaceae</taxon>
        <taxon>Clostridium</taxon>
    </lineage>
</organism>
<dbReference type="SUPFAM" id="SSF55008">
    <property type="entry name" value="HMA, heavy metal-associated domain"/>
    <property type="match status" value="1"/>
</dbReference>
<evidence type="ECO:0000313" key="2">
    <source>
        <dbReference type="Proteomes" id="UP000783390"/>
    </source>
</evidence>
<evidence type="ECO:0000313" key="1">
    <source>
        <dbReference type="EMBL" id="MBP1890588.1"/>
    </source>
</evidence>
<accession>A0ABS4F2V2</accession>
<proteinExistence type="predicted"/>
<keyword evidence="2" id="KW-1185">Reference proteome</keyword>
<dbReference type="EMBL" id="JAGGJZ010000008">
    <property type="protein sequence ID" value="MBP1890588.1"/>
    <property type="molecule type" value="Genomic_DNA"/>
</dbReference>
<dbReference type="RefSeq" id="WP_209797505.1">
    <property type="nucleotide sequence ID" value="NZ_JAGGJZ010000008.1"/>
</dbReference>
<comment type="caution">
    <text evidence="1">The sequence shown here is derived from an EMBL/GenBank/DDBJ whole genome shotgun (WGS) entry which is preliminary data.</text>
</comment>
<dbReference type="Proteomes" id="UP000783390">
    <property type="component" value="Unassembled WGS sequence"/>
</dbReference>
<sequence length="127" mass="14845">MFKSKIVNKLINFKVYKCTPGKVIIEIKCLKIILSKHEGYEMFLKKAVMKLNGITKIELDKEKGYATINYDENEQKKENIIKWIGSIKDIGINNLDLIKLHGSRNLDYVVEIIDKKLDKEAKKYLLR</sequence>
<protein>
    <submittedName>
        <fullName evidence="1">Copper chaperone CopZ</fullName>
    </submittedName>
</protein>
<gene>
    <name evidence="1" type="ORF">J2Z53_002193</name>
</gene>
<dbReference type="InterPro" id="IPR036163">
    <property type="entry name" value="HMA_dom_sf"/>
</dbReference>